<keyword evidence="3" id="KW-1185">Reference proteome</keyword>
<keyword evidence="1" id="KW-0812">Transmembrane</keyword>
<dbReference type="KEGG" id="vg:26644544"/>
<dbReference type="Proteomes" id="UP000032402">
    <property type="component" value="Segment"/>
</dbReference>
<evidence type="ECO:0000313" key="3">
    <source>
        <dbReference type="Proteomes" id="UP000032402"/>
    </source>
</evidence>
<name>A0A0C5JZP8_9CAUD</name>
<dbReference type="Pfam" id="PF24195">
    <property type="entry name" value="DUF7420"/>
    <property type="match status" value="1"/>
</dbReference>
<organism evidence="2 3">
    <name type="scientific">Enterococcus phage EFDG1</name>
    <dbReference type="NCBI Taxonomy" id="1597976"/>
    <lineage>
        <taxon>Viruses</taxon>
        <taxon>Duplodnaviria</taxon>
        <taxon>Heunggongvirae</taxon>
        <taxon>Uroviricota</taxon>
        <taxon>Caudoviricetes</taxon>
        <taxon>Herelleviridae</taxon>
        <taxon>Brockvirinae</taxon>
        <taxon>Schiekvirus</taxon>
        <taxon>Schiekvirus EFDG1</taxon>
    </lineage>
</organism>
<protein>
    <submittedName>
        <fullName evidence="2">Uncharacterized protein</fullName>
    </submittedName>
</protein>
<dbReference type="OrthoDB" id="36852at10239"/>
<feature type="transmembrane region" description="Helical" evidence="1">
    <location>
        <begin position="70"/>
        <end position="92"/>
    </location>
</feature>
<evidence type="ECO:0000256" key="1">
    <source>
        <dbReference type="SAM" id="Phobius"/>
    </source>
</evidence>
<keyword evidence="1" id="KW-0472">Membrane</keyword>
<feature type="transmembrane region" description="Helical" evidence="1">
    <location>
        <begin position="6"/>
        <end position="23"/>
    </location>
</feature>
<dbReference type="InterPro" id="IPR055843">
    <property type="entry name" value="DUF7420"/>
</dbReference>
<proteinExistence type="predicted"/>
<reference evidence="2 3" key="1">
    <citation type="journal article" date="2015" name="Appl. Environ. Microbiol.">
        <title>Targeting Enterococcus faecalis Biofilms with Phage Therapy.</title>
        <authorList>
            <person name="Khalifa L."/>
            <person name="Brosh Y."/>
            <person name="Gelman D."/>
            <person name="Coppenhagen-Glazer S."/>
            <person name="Beyth S."/>
            <person name="Poradosu-Cohen R."/>
            <person name="Que Y.A."/>
            <person name="Beyth N."/>
            <person name="Hazan R."/>
        </authorList>
    </citation>
    <scope>NUCLEOTIDE SEQUENCE [LARGE SCALE GENOMIC DNA]</scope>
</reference>
<dbReference type="RefSeq" id="YP_009218389.1">
    <property type="nucleotide sequence ID" value="NC_029009.1"/>
</dbReference>
<dbReference type="GeneID" id="26644544"/>
<feature type="transmembrane region" description="Helical" evidence="1">
    <location>
        <begin position="43"/>
        <end position="64"/>
    </location>
</feature>
<dbReference type="EMBL" id="KP339049">
    <property type="protein sequence ID" value="AJP61495.1"/>
    <property type="molecule type" value="Genomic_DNA"/>
</dbReference>
<sequence length="122" mass="14312">MNLIYFLLSIMYVFEFGQAFLNTKRKERYMIEDGGEPLPRSSYVFLFIQYVLRTLFAILLIFIVPESLQFNVGGITAFIVVLLIIPFISRFIEVGIRVLIIKYLQAKHIKRIKEQGDEKETN</sequence>
<accession>A0A0C5JZP8</accession>
<keyword evidence="1" id="KW-1133">Transmembrane helix</keyword>
<evidence type="ECO:0000313" key="2">
    <source>
        <dbReference type="EMBL" id="AJP61495.1"/>
    </source>
</evidence>